<evidence type="ECO:0000256" key="1">
    <source>
        <dbReference type="SAM" id="MobiDB-lite"/>
    </source>
</evidence>
<dbReference type="EMBL" id="SMRU01000010">
    <property type="protein sequence ID" value="TDF96407.1"/>
    <property type="molecule type" value="Genomic_DNA"/>
</dbReference>
<organism evidence="3 4">
    <name type="scientific">Arthrobacter terricola</name>
    <dbReference type="NCBI Taxonomy" id="2547396"/>
    <lineage>
        <taxon>Bacteria</taxon>
        <taxon>Bacillati</taxon>
        <taxon>Actinomycetota</taxon>
        <taxon>Actinomycetes</taxon>
        <taxon>Micrococcales</taxon>
        <taxon>Micrococcaceae</taxon>
        <taxon>Arthrobacter</taxon>
    </lineage>
</organism>
<dbReference type="AlphaFoldDB" id="A0A4R5KNZ8"/>
<comment type="caution">
    <text evidence="3">The sequence shown here is derived from an EMBL/GenBank/DDBJ whole genome shotgun (WGS) entry which is preliminary data.</text>
</comment>
<dbReference type="RefSeq" id="WP_133204062.1">
    <property type="nucleotide sequence ID" value="NZ_SMRU01000010.1"/>
</dbReference>
<dbReference type="Proteomes" id="UP000295511">
    <property type="component" value="Unassembled WGS sequence"/>
</dbReference>
<name>A0A4R5KNZ8_9MICC</name>
<accession>A0A4R5KNZ8</accession>
<sequence length="357" mass="36695">MKHLFTALIAVCLLAFGGIATISAVQSSHKSSARDGGSSSSWRSSPSPSASSTPKVTPKPTQSPTQPQAAPTTPASTPVAAAPAPAPAVTAAATPTAAPLPVTGNYPLHTNIVSTTFWVGEIFNANLSDGSQVCSTYNGQWAMQHTGINLGTTPSSASGCPGSPYGGCDGVSSGSGSNFKCATEQRVASNGYFPLHQPKPLQNPFYLDLPYDDVNDSVAFAERCNVIPWAAADNAATGVNHCADSNYSYMKNAWVQITGPNGNVCYGQVEDAGPSSGSLYHDSAYVFGANNARPVNKQFSGDPSQGAGMDVSPALNGCLGFASLDGDTDHVSWRFVDRASVPAGPWLTVVTTAGVTN</sequence>
<evidence type="ECO:0000313" key="3">
    <source>
        <dbReference type="EMBL" id="TDF96407.1"/>
    </source>
</evidence>
<reference evidence="3 4" key="1">
    <citation type="submission" date="2019-03" db="EMBL/GenBank/DDBJ databases">
        <title>Whole genome sequence of Arthrobacter sp JH1-1.</title>
        <authorList>
            <person name="Trinh H.N."/>
        </authorList>
    </citation>
    <scope>NUCLEOTIDE SEQUENCE [LARGE SCALE GENOMIC DNA]</scope>
    <source>
        <strain evidence="3 4">JH1-1</strain>
    </source>
</reference>
<proteinExistence type="predicted"/>
<evidence type="ECO:0000313" key="4">
    <source>
        <dbReference type="Proteomes" id="UP000295511"/>
    </source>
</evidence>
<feature type="signal peptide" evidence="2">
    <location>
        <begin position="1"/>
        <end position="20"/>
    </location>
</feature>
<evidence type="ECO:0000256" key="2">
    <source>
        <dbReference type="SAM" id="SignalP"/>
    </source>
</evidence>
<keyword evidence="2" id="KW-0732">Signal</keyword>
<keyword evidence="4" id="KW-1185">Reference proteome</keyword>
<dbReference type="OrthoDB" id="186568at2"/>
<protein>
    <submittedName>
        <fullName evidence="3">Uncharacterized protein</fullName>
    </submittedName>
</protein>
<gene>
    <name evidence="3" type="ORF">E1809_09870</name>
</gene>
<feature type="region of interest" description="Disordered" evidence="1">
    <location>
        <begin position="28"/>
        <end position="82"/>
    </location>
</feature>
<feature type="chain" id="PRO_5039400043" evidence="2">
    <location>
        <begin position="21"/>
        <end position="357"/>
    </location>
</feature>